<dbReference type="SUPFAM" id="SSF50891">
    <property type="entry name" value="Cyclophilin-like"/>
    <property type="match status" value="1"/>
</dbReference>
<comment type="function">
    <text evidence="4">PPIases accelerate the folding of proteins. It catalyzes the cis-trans isomerization of proline imidic peptide bonds in oligopeptides.</text>
</comment>
<dbReference type="PROSITE" id="PS50072">
    <property type="entry name" value="CSA_PPIASE_2"/>
    <property type="match status" value="1"/>
</dbReference>
<evidence type="ECO:0000313" key="6">
    <source>
        <dbReference type="EMBL" id="NXU18577.1"/>
    </source>
</evidence>
<protein>
    <recommendedName>
        <fullName evidence="4">Peptidyl-prolyl cis-trans isomerase</fullName>
        <shortName evidence="4">PPIase</shortName>
        <ecNumber evidence="4">5.2.1.8</ecNumber>
    </recommendedName>
</protein>
<dbReference type="Proteomes" id="UP000570592">
    <property type="component" value="Unassembled WGS sequence"/>
</dbReference>
<accession>A0A7L3ILN5</accession>
<keyword evidence="7" id="KW-1185">Reference proteome</keyword>
<proteinExistence type="inferred from homology"/>
<keyword evidence="4" id="KW-0697">Rotamase</keyword>
<dbReference type="AlphaFoldDB" id="A0A7L3ILN5"/>
<dbReference type="GO" id="GO:0003755">
    <property type="term" value="F:peptidyl-prolyl cis-trans isomerase activity"/>
    <property type="evidence" value="ECO:0007669"/>
    <property type="project" value="UniProtKB-UniRule"/>
</dbReference>
<dbReference type="InterPro" id="IPR029000">
    <property type="entry name" value="Cyclophilin-like_dom_sf"/>
</dbReference>
<dbReference type="PRINTS" id="PR00153">
    <property type="entry name" value="CSAPPISMRASE"/>
</dbReference>
<keyword evidence="4" id="KW-0413">Isomerase</keyword>
<comment type="caution">
    <text evidence="6">The sequence shown here is derived from an EMBL/GenBank/DDBJ whole genome shotgun (WGS) entry which is preliminary data.</text>
</comment>
<dbReference type="GO" id="GO:0003723">
    <property type="term" value="F:RNA binding"/>
    <property type="evidence" value="ECO:0007669"/>
    <property type="project" value="UniProtKB-KW"/>
</dbReference>
<keyword evidence="2" id="KW-0694">RNA-binding</keyword>
<comment type="subcellular location">
    <subcellularLocation>
        <location evidence="1">Nucleus</location>
    </subcellularLocation>
</comment>
<keyword evidence="3" id="KW-0539">Nucleus</keyword>
<feature type="domain" description="PPIase cyclophilin-type" evidence="5">
    <location>
        <begin position="6"/>
        <end position="110"/>
    </location>
</feature>
<evidence type="ECO:0000259" key="5">
    <source>
        <dbReference type="PROSITE" id="PS50072"/>
    </source>
</evidence>
<sequence>KGQQWHRAAGDHGVNLYMQERPHACLNFLKLCKVKYYNYCLIYNVQRDFIIQTGDPMGSGSGGEFIFCQLYSDQARFFEAEKVPRIKHKNKGTVSMVNNGSDQHGSQFLM</sequence>
<evidence type="ECO:0000256" key="3">
    <source>
        <dbReference type="ARBA" id="ARBA00023242"/>
    </source>
</evidence>
<dbReference type="GO" id="GO:0005634">
    <property type="term" value="C:nucleus"/>
    <property type="evidence" value="ECO:0007669"/>
    <property type="project" value="UniProtKB-SubCell"/>
</dbReference>
<dbReference type="PANTHER" id="PTHR45843">
    <property type="entry name" value="PEPTIDYL-PROLYL CIS-TRANS ISOMERASE-LIKE 4"/>
    <property type="match status" value="1"/>
</dbReference>
<evidence type="ECO:0000313" key="7">
    <source>
        <dbReference type="Proteomes" id="UP000570592"/>
    </source>
</evidence>
<gene>
    <name evidence="6" type="primary">Ppil4_1</name>
    <name evidence="6" type="ORF">PARPUN_R15249</name>
</gene>
<feature type="non-terminal residue" evidence="6">
    <location>
        <position position="1"/>
    </location>
</feature>
<dbReference type="InterPro" id="IPR035542">
    <property type="entry name" value="CRIP"/>
</dbReference>
<evidence type="ECO:0000256" key="2">
    <source>
        <dbReference type="ARBA" id="ARBA00022884"/>
    </source>
</evidence>
<dbReference type="InterPro" id="IPR002130">
    <property type="entry name" value="Cyclophilin-type_PPIase_dom"/>
</dbReference>
<dbReference type="EC" id="5.2.1.8" evidence="4"/>
<dbReference type="Gene3D" id="2.40.100.10">
    <property type="entry name" value="Cyclophilin-like"/>
    <property type="match status" value="1"/>
</dbReference>
<organism evidence="6 7">
    <name type="scientific">Pardalotus punctatus</name>
    <name type="common">spotted pardalote</name>
    <dbReference type="NCBI Taxonomy" id="254575"/>
    <lineage>
        <taxon>Eukaryota</taxon>
        <taxon>Metazoa</taxon>
        <taxon>Chordata</taxon>
        <taxon>Craniata</taxon>
        <taxon>Vertebrata</taxon>
        <taxon>Euteleostomi</taxon>
        <taxon>Archelosauria</taxon>
        <taxon>Archosauria</taxon>
        <taxon>Dinosauria</taxon>
        <taxon>Saurischia</taxon>
        <taxon>Theropoda</taxon>
        <taxon>Coelurosauria</taxon>
        <taxon>Aves</taxon>
        <taxon>Neognathae</taxon>
        <taxon>Neoaves</taxon>
        <taxon>Telluraves</taxon>
        <taxon>Australaves</taxon>
        <taxon>Passeriformes</taxon>
        <taxon>Meliphagoidea</taxon>
        <taxon>Pardalotidae</taxon>
        <taxon>Pardalotus</taxon>
    </lineage>
</organism>
<feature type="non-terminal residue" evidence="6">
    <location>
        <position position="110"/>
    </location>
</feature>
<name>A0A7L3ILN5_9PASS</name>
<reference evidence="6 7" key="1">
    <citation type="submission" date="2019-09" db="EMBL/GenBank/DDBJ databases">
        <title>Bird 10,000 Genomes (B10K) Project - Family phase.</title>
        <authorList>
            <person name="Zhang G."/>
        </authorList>
    </citation>
    <scope>NUCLEOTIDE SEQUENCE [LARGE SCALE GENOMIC DNA]</scope>
    <source>
        <strain evidence="6">B10K-DU-029-51</strain>
    </source>
</reference>
<comment type="catalytic activity">
    <reaction evidence="4">
        <text>[protein]-peptidylproline (omega=180) = [protein]-peptidylproline (omega=0)</text>
        <dbReference type="Rhea" id="RHEA:16237"/>
        <dbReference type="Rhea" id="RHEA-COMP:10747"/>
        <dbReference type="Rhea" id="RHEA-COMP:10748"/>
        <dbReference type="ChEBI" id="CHEBI:83833"/>
        <dbReference type="ChEBI" id="CHEBI:83834"/>
        <dbReference type="EC" id="5.2.1.8"/>
    </reaction>
</comment>
<dbReference type="EMBL" id="VZTX01026579">
    <property type="protein sequence ID" value="NXU18577.1"/>
    <property type="molecule type" value="Genomic_DNA"/>
</dbReference>
<dbReference type="Pfam" id="PF00160">
    <property type="entry name" value="Pro_isomerase"/>
    <property type="match status" value="1"/>
</dbReference>
<evidence type="ECO:0000256" key="1">
    <source>
        <dbReference type="ARBA" id="ARBA00004123"/>
    </source>
</evidence>
<evidence type="ECO:0000256" key="4">
    <source>
        <dbReference type="RuleBase" id="RU363019"/>
    </source>
</evidence>
<comment type="similarity">
    <text evidence="4">Belongs to the cyclophilin-type PPIase family.</text>
</comment>
<dbReference type="PANTHER" id="PTHR45843:SF1">
    <property type="entry name" value="PEPTIDYL-PROLYL CIS-TRANS ISOMERASE-LIKE 4"/>
    <property type="match status" value="1"/>
</dbReference>